<evidence type="ECO:0000313" key="2">
    <source>
        <dbReference type="Proteomes" id="UP000196320"/>
    </source>
</evidence>
<evidence type="ECO:0000313" key="1">
    <source>
        <dbReference type="EMBL" id="SJN46320.1"/>
    </source>
</evidence>
<dbReference type="EMBL" id="FUKO01000041">
    <property type="protein sequence ID" value="SJN46320.1"/>
    <property type="molecule type" value="Genomic_DNA"/>
</dbReference>
<accession>A0A1R4KPV3</accession>
<dbReference type="AlphaFoldDB" id="A0A1R4KPV3"/>
<reference evidence="1 2" key="1">
    <citation type="submission" date="2017-02" db="EMBL/GenBank/DDBJ databases">
        <authorList>
            <person name="Peterson S.W."/>
        </authorList>
    </citation>
    <scope>NUCLEOTIDE SEQUENCE [LARGE SCALE GENOMIC DNA]</scope>
    <source>
        <strain evidence="1 2">B Mb 05.01</strain>
    </source>
</reference>
<organism evidence="1 2">
    <name type="scientific">Microbacterium esteraromaticum</name>
    <dbReference type="NCBI Taxonomy" id="57043"/>
    <lineage>
        <taxon>Bacteria</taxon>
        <taxon>Bacillati</taxon>
        <taxon>Actinomycetota</taxon>
        <taxon>Actinomycetes</taxon>
        <taxon>Micrococcales</taxon>
        <taxon>Microbacteriaceae</taxon>
        <taxon>Microbacterium</taxon>
    </lineage>
</organism>
<sequence length="38" mass="4313">MWECVSRKVTLRFLIVGCRRSGVRAGRMLRCAALDQCA</sequence>
<dbReference type="Proteomes" id="UP000196320">
    <property type="component" value="Unassembled WGS sequence"/>
</dbReference>
<proteinExistence type="predicted"/>
<gene>
    <name evidence="1" type="ORF">FM104_14805</name>
</gene>
<protein>
    <submittedName>
        <fullName evidence="1">Uncharacterized protein</fullName>
    </submittedName>
</protein>
<keyword evidence="2" id="KW-1185">Reference proteome</keyword>
<name>A0A1R4KPV3_9MICO</name>